<comment type="similarity">
    <text evidence="2 8">Belongs to the type IA topoisomerase family.</text>
</comment>
<dbReference type="InterPro" id="IPR013824">
    <property type="entry name" value="Topo_IA_cen_sub1"/>
</dbReference>
<reference evidence="11 12" key="1">
    <citation type="submission" date="2024-11" db="EMBL/GenBank/DDBJ databases">
        <authorList>
            <person name="Heng Y.C."/>
            <person name="Lim A.C.H."/>
            <person name="Lee J.K.Y."/>
            <person name="Kittelmann S."/>
        </authorList>
    </citation>
    <scope>NUCLEOTIDE SEQUENCE [LARGE SCALE GENOMIC DNA]</scope>
    <source>
        <strain evidence="11 12">WILCCON 0202</strain>
    </source>
</reference>
<dbReference type="NCBIfam" id="NF005829">
    <property type="entry name" value="PRK07726.1"/>
    <property type="match status" value="1"/>
</dbReference>
<feature type="site" description="Interaction with DNA" evidence="8">
    <location>
        <position position="61"/>
    </location>
</feature>
<dbReference type="InterPro" id="IPR013497">
    <property type="entry name" value="Topo_IA_cen"/>
</dbReference>
<organism evidence="11 12">
    <name type="scientific">Candidatus Clostridium radicumherbarum</name>
    <dbReference type="NCBI Taxonomy" id="3381662"/>
    <lineage>
        <taxon>Bacteria</taxon>
        <taxon>Bacillati</taxon>
        <taxon>Bacillota</taxon>
        <taxon>Clostridia</taxon>
        <taxon>Eubacteriales</taxon>
        <taxon>Clostridiaceae</taxon>
        <taxon>Clostridium</taxon>
    </lineage>
</organism>
<feature type="domain" description="Topo IA-type catalytic" evidence="10">
    <location>
        <begin position="153"/>
        <end position="592"/>
    </location>
</feature>
<evidence type="ECO:0000256" key="8">
    <source>
        <dbReference type="HAMAP-Rule" id="MF_00953"/>
    </source>
</evidence>
<dbReference type="PROSITE" id="PS50880">
    <property type="entry name" value="TOPRIM"/>
    <property type="match status" value="1"/>
</dbReference>
<evidence type="ECO:0000259" key="9">
    <source>
        <dbReference type="PROSITE" id="PS50880"/>
    </source>
</evidence>
<comment type="catalytic activity">
    <reaction evidence="1 8">
        <text>ATP-independent breakage of single-stranded DNA, followed by passage and rejoining.</text>
        <dbReference type="EC" id="5.6.2.1"/>
    </reaction>
</comment>
<evidence type="ECO:0000256" key="7">
    <source>
        <dbReference type="ARBA" id="ARBA00023235"/>
    </source>
</evidence>
<dbReference type="HAMAP" id="MF_00953">
    <property type="entry name" value="Topoisom_3_prok"/>
    <property type="match status" value="1"/>
</dbReference>
<dbReference type="Proteomes" id="UP001623661">
    <property type="component" value="Unassembled WGS sequence"/>
</dbReference>
<sequence length="729" mass="82773">MSKILVLAEKPSVGRELARVLKCNKKGNGYIEGEKYIVTWALGHLVTLADPEVYDDKYKSWKMEDLPMLPKPLKLVVIKQSGKQFNVVKEQLNRKDVTEIIISTDSGREGELVARWILEKARINKPMKRLWISSQTDKAILEGFRNLKPSAQYDNLYKAAACRAEADWVVGLNITRALTCKHNAQLTAGRVQSATLAMIVNREEEIRNFKPKDYYVINTKAKGFTLQWRDKNNNSNIFDEDKLNKILAAIKGKDANVVDVTESAKKQYSPALYDLTELQRDANRIFGYSAKQTLSIMQRLYENYKLLTYPRTDSRYISSDIVATLPERLKAISIGTYRACATEILNGKINANKSFVDDSKVSDHHAIIPTEERGNIALLGSEERHIYDLVVKRFLSVMLPPYEYLQTTIIVEINGESFIAKGNVIKSKGWKKVYDREDDLVEDEEEKDNQVLPQVKKGEKLNITSVESKKLKTKAPARFNEGTLLSAMEKPHKYVDVDKLAAKTLGETGGIGTVATRADIIEKLFNMFYIEKNGKEIIPTGKGKQLIELVPEELKSPLMTAKWELELEQISKGKKDPRAFTEEMREYAAKLVENVKGSTDKFKHDNLSGAKCPNCGKYMLEVKGKNGRMLVCQDRECGHRENLGRLTNARCPECHKKLELRGQGEGQIYVCTNCTFREKAATFNKRFKDNEGKLNKKDVSKYMKKMKEESQEPLNSALADALSKLNLQK</sequence>
<dbReference type="Gene3D" id="1.10.290.10">
    <property type="entry name" value="Topoisomerase I, domain 4"/>
    <property type="match status" value="1"/>
</dbReference>
<keyword evidence="6 8" id="KW-0238">DNA-binding</keyword>
<dbReference type="Gene3D" id="1.10.460.10">
    <property type="entry name" value="Topoisomerase I, domain 2"/>
    <property type="match status" value="1"/>
</dbReference>
<dbReference type="SMART" id="SM00436">
    <property type="entry name" value="TOP1Bc"/>
    <property type="match status" value="1"/>
</dbReference>
<feature type="binding site" evidence="8">
    <location>
        <position position="105"/>
    </location>
    <ligand>
        <name>Mg(2+)</name>
        <dbReference type="ChEBI" id="CHEBI:18420"/>
        <note>catalytic</note>
    </ligand>
</feature>
<evidence type="ECO:0000313" key="12">
    <source>
        <dbReference type="Proteomes" id="UP001623661"/>
    </source>
</evidence>
<dbReference type="SUPFAM" id="SSF56712">
    <property type="entry name" value="Prokaryotic type I DNA topoisomerase"/>
    <property type="match status" value="1"/>
</dbReference>
<comment type="caution">
    <text evidence="11">The sequence shown here is derived from an EMBL/GenBank/DDBJ whole genome shotgun (WGS) entry which is preliminary data.</text>
</comment>
<evidence type="ECO:0000256" key="4">
    <source>
        <dbReference type="ARBA" id="ARBA00022842"/>
    </source>
</evidence>
<dbReference type="SMART" id="SM00493">
    <property type="entry name" value="TOPRIM"/>
    <property type="match status" value="1"/>
</dbReference>
<comment type="caution">
    <text evidence="8">Lacks conserved residue(s) required for the propagation of feature annotation.</text>
</comment>
<dbReference type="EMBL" id="JBJHZY010000001">
    <property type="protein sequence ID" value="MFL0267567.1"/>
    <property type="molecule type" value="Genomic_DNA"/>
</dbReference>
<dbReference type="Pfam" id="PF01131">
    <property type="entry name" value="Topoisom_bac"/>
    <property type="match status" value="1"/>
</dbReference>
<evidence type="ECO:0000259" key="10">
    <source>
        <dbReference type="PROSITE" id="PS52039"/>
    </source>
</evidence>
<dbReference type="Gene3D" id="2.70.20.10">
    <property type="entry name" value="Topoisomerase I, domain 3"/>
    <property type="match status" value="1"/>
</dbReference>
<proteinExistence type="inferred from homology"/>
<accession>A0ABW8TQ06</accession>
<dbReference type="CDD" id="cd03362">
    <property type="entry name" value="TOPRIM_TopoIA_TopoIII"/>
    <property type="match status" value="1"/>
</dbReference>
<evidence type="ECO:0000256" key="1">
    <source>
        <dbReference type="ARBA" id="ARBA00000213"/>
    </source>
</evidence>
<dbReference type="PANTHER" id="PTHR11390">
    <property type="entry name" value="PROKARYOTIC DNA TOPOISOMERASE"/>
    <property type="match status" value="1"/>
</dbReference>
<feature type="active site" description="O-(5'-phospho-DNA)-tyrosine intermediate" evidence="8">
    <location>
        <position position="309"/>
    </location>
</feature>
<keyword evidence="3 8" id="KW-0479">Metal-binding</keyword>
<evidence type="ECO:0000256" key="6">
    <source>
        <dbReference type="ARBA" id="ARBA00023125"/>
    </source>
</evidence>
<dbReference type="CDD" id="cd00186">
    <property type="entry name" value="TOP1Ac"/>
    <property type="match status" value="1"/>
</dbReference>
<feature type="domain" description="Toprim" evidence="9">
    <location>
        <begin position="3"/>
        <end position="136"/>
    </location>
</feature>
<protein>
    <recommendedName>
        <fullName evidence="8">DNA topoisomerase 3</fullName>
        <ecNumber evidence="8">5.6.2.1</ecNumber>
    </recommendedName>
    <alternativeName>
        <fullName evidence="8">DNA topoisomerase III</fullName>
    </alternativeName>
</protein>
<evidence type="ECO:0000313" key="11">
    <source>
        <dbReference type="EMBL" id="MFL0267567.1"/>
    </source>
</evidence>
<evidence type="ECO:0000256" key="2">
    <source>
        <dbReference type="ARBA" id="ARBA00009446"/>
    </source>
</evidence>
<dbReference type="InterPro" id="IPR000380">
    <property type="entry name" value="Topo_IA"/>
</dbReference>
<dbReference type="NCBIfam" id="TIGR01056">
    <property type="entry name" value="topB"/>
    <property type="match status" value="1"/>
</dbReference>
<dbReference type="Gene3D" id="3.40.50.140">
    <property type="match status" value="1"/>
</dbReference>
<feature type="binding site" evidence="8">
    <location>
        <position position="9"/>
    </location>
    <ligand>
        <name>Mg(2+)</name>
        <dbReference type="ChEBI" id="CHEBI:18420"/>
        <note>catalytic</note>
    </ligand>
</feature>
<gene>
    <name evidence="8" type="primary">topB</name>
    <name evidence="11" type="ORF">ACJDUH_05570</name>
</gene>
<keyword evidence="5 8" id="KW-0799">Topoisomerase</keyword>
<keyword evidence="4 8" id="KW-0460">Magnesium</keyword>
<feature type="site" description="Interaction with DNA" evidence="8">
    <location>
        <position position="168"/>
    </location>
</feature>
<dbReference type="InterPro" id="IPR003602">
    <property type="entry name" value="Topo_IA_DNA-bd_dom"/>
</dbReference>
<dbReference type="InterPro" id="IPR023406">
    <property type="entry name" value="Topo_IA_AS"/>
</dbReference>
<dbReference type="InterPro" id="IPR013826">
    <property type="entry name" value="Topo_IA_cen_sub3"/>
</dbReference>
<dbReference type="PANTHER" id="PTHR11390:SF21">
    <property type="entry name" value="DNA TOPOISOMERASE 3-ALPHA"/>
    <property type="match status" value="1"/>
</dbReference>
<dbReference type="InterPro" id="IPR003601">
    <property type="entry name" value="Topo_IA_2"/>
</dbReference>
<evidence type="ECO:0000256" key="3">
    <source>
        <dbReference type="ARBA" id="ARBA00022723"/>
    </source>
</evidence>
<dbReference type="RefSeq" id="WP_406764166.1">
    <property type="nucleotide sequence ID" value="NZ_JBJHZY010000001.1"/>
</dbReference>
<keyword evidence="12" id="KW-1185">Reference proteome</keyword>
<dbReference type="InterPro" id="IPR006171">
    <property type="entry name" value="TOPRIM_dom"/>
</dbReference>
<dbReference type="InterPro" id="IPR034144">
    <property type="entry name" value="TOPRIM_TopoIII"/>
</dbReference>
<dbReference type="InterPro" id="IPR013825">
    <property type="entry name" value="Topo_IA_cen_sub2"/>
</dbReference>
<dbReference type="InterPro" id="IPR023405">
    <property type="entry name" value="Topo_IA_core_domain"/>
</dbReference>
<dbReference type="PROSITE" id="PS52039">
    <property type="entry name" value="TOPO_IA_2"/>
    <property type="match status" value="1"/>
</dbReference>
<keyword evidence="7 8" id="KW-0413">Isomerase</keyword>
<dbReference type="PRINTS" id="PR00417">
    <property type="entry name" value="PRTPISMRASEI"/>
</dbReference>
<comment type="function">
    <text evidence="8">Releases the supercoiling and torsional tension of DNA, which is introduced during the DNA replication and transcription, by transiently cleaving and rejoining one strand of the DNA duplex. Introduces a single-strand break via transesterification at a target site in duplex DNA. The scissile phosphodiester is attacked by the catalytic tyrosine of the enzyme, resulting in the formation of a DNA-(5'-phosphotyrosyl)-enzyme intermediate and the expulsion of a 3'-OH DNA strand. The free DNA strand then undergoes passage around the unbroken strand, thus removing DNA supercoils. Finally, in the religation step, the DNA 3'-OH attacks the covalent intermediate to expel the active-site tyrosine and restore the DNA phosphodiester backbone.</text>
</comment>
<comment type="cofactor">
    <cofactor evidence="8">
        <name>Mg(2+)</name>
        <dbReference type="ChEBI" id="CHEBI:18420"/>
    </cofactor>
</comment>
<dbReference type="EC" id="5.6.2.1" evidence="8"/>
<evidence type="ECO:0000256" key="5">
    <source>
        <dbReference type="ARBA" id="ARBA00023029"/>
    </source>
</evidence>
<dbReference type="InterPro" id="IPR005738">
    <property type="entry name" value="TopoIII"/>
</dbReference>
<name>A0ABW8TQ06_9CLOT</name>
<feature type="site" description="Interaction with DNA" evidence="8">
    <location>
        <position position="176"/>
    </location>
</feature>
<dbReference type="Pfam" id="PF01751">
    <property type="entry name" value="Toprim"/>
    <property type="match status" value="1"/>
</dbReference>
<dbReference type="SMART" id="SM00437">
    <property type="entry name" value="TOP1Ac"/>
    <property type="match status" value="1"/>
</dbReference>
<dbReference type="PROSITE" id="PS00396">
    <property type="entry name" value="TOPO_IA_1"/>
    <property type="match status" value="1"/>
</dbReference>
<feature type="site" description="Interaction with DNA" evidence="8">
    <location>
        <position position="311"/>
    </location>
</feature>